<organism evidence="3 4">
    <name type="scientific">Segatella salivae DSM 15606</name>
    <dbReference type="NCBI Taxonomy" id="888832"/>
    <lineage>
        <taxon>Bacteria</taxon>
        <taxon>Pseudomonadati</taxon>
        <taxon>Bacteroidota</taxon>
        <taxon>Bacteroidia</taxon>
        <taxon>Bacteroidales</taxon>
        <taxon>Prevotellaceae</taxon>
        <taxon>Segatella</taxon>
    </lineage>
</organism>
<dbReference type="AlphaFoldDB" id="E6MN99"/>
<feature type="transmembrane region" description="Helical" evidence="1">
    <location>
        <begin position="12"/>
        <end position="33"/>
    </location>
</feature>
<evidence type="ECO:0000259" key="2">
    <source>
        <dbReference type="Pfam" id="PF01464"/>
    </source>
</evidence>
<evidence type="ECO:0000313" key="4">
    <source>
        <dbReference type="Proteomes" id="UP000003874"/>
    </source>
</evidence>
<dbReference type="InterPro" id="IPR023346">
    <property type="entry name" value="Lysozyme-like_dom_sf"/>
</dbReference>
<reference evidence="3 4" key="1">
    <citation type="submission" date="2010-12" db="EMBL/GenBank/DDBJ databases">
        <authorList>
            <person name="Muzny D."/>
            <person name="Qin X."/>
            <person name="Deng J."/>
            <person name="Jiang H."/>
            <person name="Liu Y."/>
            <person name="Qu J."/>
            <person name="Song X.-Z."/>
            <person name="Zhang L."/>
            <person name="Thornton R."/>
            <person name="Coyle M."/>
            <person name="Francisco L."/>
            <person name="Jackson L."/>
            <person name="Javaid M."/>
            <person name="Korchina V."/>
            <person name="Kovar C."/>
            <person name="Mata R."/>
            <person name="Mathew T."/>
            <person name="Ngo R."/>
            <person name="Nguyen L."/>
            <person name="Nguyen N."/>
            <person name="Okwuonu G."/>
            <person name="Ongeri F."/>
            <person name="Pham C."/>
            <person name="Simmons D."/>
            <person name="Wilczek-Boney K."/>
            <person name="Hale W."/>
            <person name="Jakkamsetti A."/>
            <person name="Pham P."/>
            <person name="Ruth R."/>
            <person name="San Lucas F."/>
            <person name="Warren J."/>
            <person name="Zhang J."/>
            <person name="Zhao Z."/>
            <person name="Zhou C."/>
            <person name="Zhu D."/>
            <person name="Lee S."/>
            <person name="Bess C."/>
            <person name="Blankenburg K."/>
            <person name="Forbes L."/>
            <person name="Fu Q."/>
            <person name="Gubbala S."/>
            <person name="Hirani K."/>
            <person name="Jayaseelan J.C."/>
            <person name="Lara F."/>
            <person name="Munidasa M."/>
            <person name="Palculict T."/>
            <person name="Patil S."/>
            <person name="Pu L.-L."/>
            <person name="Saada N."/>
            <person name="Tang L."/>
            <person name="Weissenberger G."/>
            <person name="Zhu Y."/>
            <person name="Hemphill L."/>
            <person name="Shang Y."/>
            <person name="Youmans B."/>
            <person name="Ayvaz T."/>
            <person name="Ross M."/>
            <person name="Santibanez J."/>
            <person name="Aqrawi P."/>
            <person name="Gross S."/>
            <person name="Joshi V."/>
            <person name="Fowler G."/>
            <person name="Nazareth L."/>
            <person name="Reid J."/>
            <person name="Worley K."/>
            <person name="Petrosino J."/>
            <person name="Highlander S."/>
            <person name="Gibbs R."/>
        </authorList>
    </citation>
    <scope>NUCLEOTIDE SEQUENCE [LARGE SCALE GENOMIC DNA]</scope>
    <source>
        <strain evidence="3 4">DSM 15606</strain>
    </source>
</reference>
<dbReference type="HOGENOM" id="CLU_127093_0_0_10"/>
<accession>E6MN99</accession>
<dbReference type="eggNOG" id="COG0741">
    <property type="taxonomic scope" value="Bacteria"/>
</dbReference>
<dbReference type="SUPFAM" id="SSF53955">
    <property type="entry name" value="Lysozyme-like"/>
    <property type="match status" value="1"/>
</dbReference>
<dbReference type="Pfam" id="PF01464">
    <property type="entry name" value="SLT"/>
    <property type="match status" value="1"/>
</dbReference>
<keyword evidence="1" id="KW-0812">Transmembrane</keyword>
<gene>
    <name evidence="3" type="ORF">HMPREF9420_0967</name>
</gene>
<dbReference type="Proteomes" id="UP000003874">
    <property type="component" value="Unassembled WGS sequence"/>
</dbReference>
<keyword evidence="4" id="KW-1185">Reference proteome</keyword>
<comment type="caution">
    <text evidence="3">The sequence shown here is derived from an EMBL/GenBank/DDBJ whole genome shotgun (WGS) entry which is preliminary data.</text>
</comment>
<protein>
    <recommendedName>
        <fullName evidence="2">Transglycosylase SLT domain-containing protein</fullName>
    </recommendedName>
</protein>
<keyword evidence="1" id="KW-1133">Transmembrane helix</keyword>
<feature type="domain" description="Transglycosylase SLT" evidence="2">
    <location>
        <begin position="67"/>
        <end position="172"/>
    </location>
</feature>
<feature type="transmembrane region" description="Helical" evidence="1">
    <location>
        <begin position="45"/>
        <end position="65"/>
    </location>
</feature>
<evidence type="ECO:0000313" key="3">
    <source>
        <dbReference type="EMBL" id="EFV04891.1"/>
    </source>
</evidence>
<proteinExistence type="predicted"/>
<dbReference type="Gene3D" id="1.10.530.10">
    <property type="match status" value="1"/>
</dbReference>
<sequence length="182" mass="21168">MVLYLVFNGTEIIGFLFLICQNREYIIFILLRFHKKANMDKRKKIVLLIFSIFMFFPMYCCAAEQTENANEVDWNPVINAIIHVESKGNSRAKSGSSVGVLQITPVLVAECNQILKKRKSKKRFKLSDRFSIAKSKEMFLLIQSYHNPLNDIETAIRAWNGGIHFSIKKTQRYFEKVMSLLH</sequence>
<dbReference type="InterPro" id="IPR008258">
    <property type="entry name" value="Transglycosylase_SLT_dom_1"/>
</dbReference>
<evidence type="ECO:0000256" key="1">
    <source>
        <dbReference type="SAM" id="Phobius"/>
    </source>
</evidence>
<keyword evidence="1" id="KW-0472">Membrane</keyword>
<name>E6MN99_9BACT</name>
<dbReference type="EMBL" id="AEQO01000105">
    <property type="protein sequence ID" value="EFV04891.1"/>
    <property type="molecule type" value="Genomic_DNA"/>
</dbReference>